<dbReference type="AlphaFoldDB" id="A0AAD9J265"/>
<dbReference type="Proteomes" id="UP001208570">
    <property type="component" value="Unassembled WGS sequence"/>
</dbReference>
<feature type="compositionally biased region" description="Polar residues" evidence="1">
    <location>
        <begin position="107"/>
        <end position="117"/>
    </location>
</feature>
<evidence type="ECO:0000313" key="2">
    <source>
        <dbReference type="EMBL" id="KAK2144275.1"/>
    </source>
</evidence>
<gene>
    <name evidence="2" type="ORF">LSH36_772g01075</name>
</gene>
<name>A0AAD9J265_9ANNE</name>
<dbReference type="EMBL" id="JAODUP010000772">
    <property type="protein sequence ID" value="KAK2144275.1"/>
    <property type="molecule type" value="Genomic_DNA"/>
</dbReference>
<feature type="region of interest" description="Disordered" evidence="1">
    <location>
        <begin position="140"/>
        <end position="193"/>
    </location>
</feature>
<feature type="compositionally biased region" description="Low complexity" evidence="1">
    <location>
        <begin position="148"/>
        <end position="159"/>
    </location>
</feature>
<sequence>MPQIIKIKDPKFGQELHIAQAAVNSRIENPNVKKTGTYALAAASAEIADMDEGIISITDKDSDKKEPMELTDNKIIKEFPDFSGVTTLSPRVGNKGEEPIVAKPAGNSATTEEQSNKMWADETADRGSYFNGYHGWSGYPLTQRDQAGSNRRYSSNNGSHQWQHVDRRRDDDDFSVRNRYGEEDVPSTWSHESTYRVPHRRFDDYGSRLY</sequence>
<comment type="caution">
    <text evidence="2">The sequence shown here is derived from an EMBL/GenBank/DDBJ whole genome shotgun (WGS) entry which is preliminary data.</text>
</comment>
<evidence type="ECO:0000256" key="1">
    <source>
        <dbReference type="SAM" id="MobiDB-lite"/>
    </source>
</evidence>
<proteinExistence type="predicted"/>
<organism evidence="2 3">
    <name type="scientific">Paralvinella palmiformis</name>
    <dbReference type="NCBI Taxonomy" id="53620"/>
    <lineage>
        <taxon>Eukaryota</taxon>
        <taxon>Metazoa</taxon>
        <taxon>Spiralia</taxon>
        <taxon>Lophotrochozoa</taxon>
        <taxon>Annelida</taxon>
        <taxon>Polychaeta</taxon>
        <taxon>Sedentaria</taxon>
        <taxon>Canalipalpata</taxon>
        <taxon>Terebellida</taxon>
        <taxon>Terebelliformia</taxon>
        <taxon>Alvinellidae</taxon>
        <taxon>Paralvinella</taxon>
    </lineage>
</organism>
<protein>
    <submittedName>
        <fullName evidence="2">Uncharacterized protein</fullName>
    </submittedName>
</protein>
<feature type="region of interest" description="Disordered" evidence="1">
    <location>
        <begin position="87"/>
        <end position="118"/>
    </location>
</feature>
<reference evidence="2" key="1">
    <citation type="journal article" date="2023" name="Mol. Biol. Evol.">
        <title>Third-Generation Sequencing Reveals the Adaptive Role of the Epigenome in Three Deep-Sea Polychaetes.</title>
        <authorList>
            <person name="Perez M."/>
            <person name="Aroh O."/>
            <person name="Sun Y."/>
            <person name="Lan Y."/>
            <person name="Juniper S.K."/>
            <person name="Young C.R."/>
            <person name="Angers B."/>
            <person name="Qian P.Y."/>
        </authorList>
    </citation>
    <scope>NUCLEOTIDE SEQUENCE</scope>
    <source>
        <strain evidence="2">P08H-3</strain>
    </source>
</reference>
<accession>A0AAD9J265</accession>
<keyword evidence="3" id="KW-1185">Reference proteome</keyword>
<feature type="compositionally biased region" description="Basic and acidic residues" evidence="1">
    <location>
        <begin position="163"/>
        <end position="182"/>
    </location>
</feature>
<evidence type="ECO:0000313" key="3">
    <source>
        <dbReference type="Proteomes" id="UP001208570"/>
    </source>
</evidence>